<dbReference type="InterPro" id="IPR020138">
    <property type="entry name" value="Uncharacterised_YqzF"/>
</dbReference>
<dbReference type="Pfam" id="PF11118">
    <property type="entry name" value="DUF2627"/>
    <property type="match status" value="1"/>
</dbReference>
<keyword evidence="2" id="KW-0812">Transmembrane</keyword>
<gene>
    <name evidence="3" type="ORF">P5G51_009650</name>
</gene>
<dbReference type="RefSeq" id="WP_306067043.1">
    <property type="nucleotide sequence ID" value="NZ_JAROCA020000001.1"/>
</dbReference>
<proteinExistence type="predicted"/>
<feature type="transmembrane region" description="Helical" evidence="2">
    <location>
        <begin position="41"/>
        <end position="62"/>
    </location>
</feature>
<keyword evidence="4" id="KW-1185">Reference proteome</keyword>
<dbReference type="Proteomes" id="UP001228376">
    <property type="component" value="Unassembled WGS sequence"/>
</dbReference>
<evidence type="ECO:0000313" key="3">
    <source>
        <dbReference type="EMBL" id="MDY0405626.1"/>
    </source>
</evidence>
<name>A0ABU5CI32_9BACI</name>
<evidence type="ECO:0000256" key="2">
    <source>
        <dbReference type="SAM" id="Phobius"/>
    </source>
</evidence>
<protein>
    <submittedName>
        <fullName evidence="3">DUF2627 domain-containing protein</fullName>
    </submittedName>
</protein>
<feature type="region of interest" description="Disordered" evidence="1">
    <location>
        <begin position="72"/>
        <end position="91"/>
    </location>
</feature>
<evidence type="ECO:0000256" key="1">
    <source>
        <dbReference type="SAM" id="MobiDB-lite"/>
    </source>
</evidence>
<sequence>MVRIIAFLILLIPGIFSAIGIKLIRDALFDDYNAFFFNAGFQFVVGLILFIGGLAFIGGFVIHRDRKKAAEKKAQNKYRQQSTMKKDKNFK</sequence>
<keyword evidence="2" id="KW-1133">Transmembrane helix</keyword>
<reference evidence="3 4" key="1">
    <citation type="submission" date="2023-10" db="EMBL/GenBank/DDBJ databases">
        <title>179-bfca-hs.</title>
        <authorList>
            <person name="Miliotis G."/>
            <person name="Sengupta P."/>
            <person name="Hameed A."/>
            <person name="Chuvochina M."/>
            <person name="Mcdonagh F."/>
            <person name="Simpson A.C."/>
            <person name="Singh N.K."/>
            <person name="Rekha P.D."/>
            <person name="Raman K."/>
            <person name="Hugenholtz P."/>
            <person name="Venkateswaran K."/>
        </authorList>
    </citation>
    <scope>NUCLEOTIDE SEQUENCE [LARGE SCALE GENOMIC DNA]</scope>
    <source>
        <strain evidence="3 4">179-BFC-A-HS</strain>
    </source>
</reference>
<keyword evidence="2" id="KW-0472">Membrane</keyword>
<comment type="caution">
    <text evidence="3">The sequence shown here is derived from an EMBL/GenBank/DDBJ whole genome shotgun (WGS) entry which is preliminary data.</text>
</comment>
<organism evidence="3 4">
    <name type="scientific">Tigheibacillus jepli</name>
    <dbReference type="NCBI Taxonomy" id="3035914"/>
    <lineage>
        <taxon>Bacteria</taxon>
        <taxon>Bacillati</taxon>
        <taxon>Bacillota</taxon>
        <taxon>Bacilli</taxon>
        <taxon>Bacillales</taxon>
        <taxon>Bacillaceae</taxon>
        <taxon>Tigheibacillus</taxon>
    </lineage>
</organism>
<dbReference type="EMBL" id="JAROCA020000001">
    <property type="protein sequence ID" value="MDY0405626.1"/>
    <property type="molecule type" value="Genomic_DNA"/>
</dbReference>
<accession>A0ABU5CI32</accession>
<evidence type="ECO:0000313" key="4">
    <source>
        <dbReference type="Proteomes" id="UP001228376"/>
    </source>
</evidence>